<evidence type="ECO:0000313" key="1">
    <source>
        <dbReference type="EMBL" id="MBB4837222.1"/>
    </source>
</evidence>
<proteinExistence type="predicted"/>
<gene>
    <name evidence="1" type="ORF">HNP52_000273</name>
</gene>
<keyword evidence="2" id="KW-1185">Reference proteome</keyword>
<dbReference type="RefSeq" id="WP_184161415.1">
    <property type="nucleotide sequence ID" value="NZ_JACHLN010000001.1"/>
</dbReference>
<sequence>MPGVAEGDAPRVEYACERCGGVAVTRDAWAEWDASSQAWVLSETFDFAFCHQCHRETRLLARITRGEGSS</sequence>
<dbReference type="Proteomes" id="UP000575241">
    <property type="component" value="Unassembled WGS sequence"/>
</dbReference>
<dbReference type="EMBL" id="JACHLN010000001">
    <property type="protein sequence ID" value="MBB4837222.1"/>
    <property type="molecule type" value="Genomic_DNA"/>
</dbReference>
<accession>A0A7W7JYA7</accession>
<reference evidence="1 2" key="1">
    <citation type="submission" date="2020-08" db="EMBL/GenBank/DDBJ databases">
        <title>Functional genomics of gut bacteria from endangered species of beetles.</title>
        <authorList>
            <person name="Carlos-Shanley C."/>
        </authorList>
    </citation>
    <scope>NUCLEOTIDE SEQUENCE [LARGE SCALE GENOMIC DNA]</scope>
    <source>
        <strain evidence="1 2">S00224</strain>
    </source>
</reference>
<protein>
    <submittedName>
        <fullName evidence="1">Uncharacterized protein</fullName>
    </submittedName>
</protein>
<evidence type="ECO:0000313" key="2">
    <source>
        <dbReference type="Proteomes" id="UP000575241"/>
    </source>
</evidence>
<dbReference type="AlphaFoldDB" id="A0A7W7JYA7"/>
<comment type="caution">
    <text evidence="1">The sequence shown here is derived from an EMBL/GenBank/DDBJ whole genome shotgun (WGS) entry which is preliminary data.</text>
</comment>
<organism evidence="1 2">
    <name type="scientific">Sphingomonas kyeonggiensis</name>
    <dbReference type="NCBI Taxonomy" id="1268553"/>
    <lineage>
        <taxon>Bacteria</taxon>
        <taxon>Pseudomonadati</taxon>
        <taxon>Pseudomonadota</taxon>
        <taxon>Alphaproteobacteria</taxon>
        <taxon>Sphingomonadales</taxon>
        <taxon>Sphingomonadaceae</taxon>
        <taxon>Sphingomonas</taxon>
    </lineage>
</organism>
<name>A0A7W7JYA7_9SPHN</name>